<dbReference type="PANTHER" id="PTHR13950:SF9">
    <property type="entry name" value="RABCONNECTIN-3A"/>
    <property type="match status" value="1"/>
</dbReference>
<evidence type="ECO:0000313" key="3">
    <source>
        <dbReference type="EMBL" id="SCV03271.1"/>
    </source>
</evidence>
<feature type="compositionally biased region" description="Low complexity" evidence="1">
    <location>
        <begin position="1287"/>
        <end position="1298"/>
    </location>
</feature>
<reference evidence="4" key="1">
    <citation type="submission" date="2016-03" db="EMBL/GenBank/DDBJ databases">
        <authorList>
            <person name="Devillers H."/>
        </authorList>
    </citation>
    <scope>NUCLEOTIDE SEQUENCE [LARGE SCALE GENOMIC DNA]</scope>
</reference>
<dbReference type="Gene3D" id="2.130.10.10">
    <property type="entry name" value="YVTN repeat-like/Quinoprotein amine dehydrogenase"/>
    <property type="match status" value="1"/>
</dbReference>
<dbReference type="InterPro" id="IPR052208">
    <property type="entry name" value="DmX-like/RAVE_component"/>
</dbReference>
<dbReference type="Proteomes" id="UP000191024">
    <property type="component" value="Chromosome H"/>
</dbReference>
<dbReference type="InterPro" id="IPR022033">
    <property type="entry name" value="Rav1p_C"/>
</dbReference>
<dbReference type="STRING" id="1230905.A0A1G4KFD0"/>
<dbReference type="PANTHER" id="PTHR13950">
    <property type="entry name" value="RABCONNECTIN-RELATED"/>
    <property type="match status" value="1"/>
</dbReference>
<name>A0A1G4KFD0_9SACH</name>
<evidence type="ECO:0000313" key="4">
    <source>
        <dbReference type="Proteomes" id="UP000191024"/>
    </source>
</evidence>
<protein>
    <submittedName>
        <fullName evidence="3">LAMI_0H06810g1_1</fullName>
    </submittedName>
</protein>
<dbReference type="InterPro" id="IPR015943">
    <property type="entry name" value="WD40/YVTN_repeat-like_dom_sf"/>
</dbReference>
<feature type="compositionally biased region" description="Low complexity" evidence="1">
    <location>
        <begin position="1257"/>
        <end position="1273"/>
    </location>
</feature>
<dbReference type="InterPro" id="IPR036322">
    <property type="entry name" value="WD40_repeat_dom_sf"/>
</dbReference>
<dbReference type="GO" id="GO:0007035">
    <property type="term" value="P:vacuolar acidification"/>
    <property type="evidence" value="ECO:0007669"/>
    <property type="project" value="TreeGrafter"/>
</dbReference>
<evidence type="ECO:0000259" key="2">
    <source>
        <dbReference type="Pfam" id="PF12234"/>
    </source>
</evidence>
<proteinExistence type="predicted"/>
<feature type="domain" description="RAVE complex protein Rav1 C-terminal" evidence="2">
    <location>
        <begin position="570"/>
        <end position="1190"/>
    </location>
</feature>
<dbReference type="GO" id="GO:0043291">
    <property type="term" value="C:RAVE complex"/>
    <property type="evidence" value="ECO:0007669"/>
    <property type="project" value="TreeGrafter"/>
</dbReference>
<sequence>MTLSFLPGQPNVTQQTACQSTWCGHPILAYCSGNNLIILSDDFSKLQTLYLPSDCVAVDIDSENGWIAVAFGNLVHVYKPLYQVMKSPKWVLGTEIFHDNSQVNTLSWGATGELVIGSDYLSFWKIRDEFGKYKPYLLWTKKQFKPVYLCKISDDSQIIASMHKYSKIVKLWKRISIGGDEDVFDLTIISHPDFVTTLRWRRTHTSCSLQRNSHILYTLCQDRKLRLWTYYELDTRRNVQQWGVLSLGSETINFCAILDSWLVEIVFAGVKTSTNLFFSTNVPDIVATGDAEGNIVLYALDNLSHDPPKLMATRRLKTTSVQAPFHVFKPYILYFAEPQAYTKQKTEISLIVHDIRGVVRHELIDLPLLLSSANDGTCFELEHKFTGHEKSIQKLARSSDGESLVTLSRFTENSVWVPERLAEGMHLRKKNIIHSEVPVREVVVLEKGSLVVGLLENLKLVLWKCPDVRGSKNSVPQGEFSLEASDGLPMLLLNTPEKKHRHNVHYIAVVYSTGQTKGFEITFQKGILPVASGRIELEGDNEIYKLSAIDPVNYGFLADRSLISVINRKGIVRAYKAIVQLDKNKGIDWVKTNEVNTGLIDSAHISGSSINKMCIVDKTQKTLTLWDMKRSFLEYRHTFDDKIVDIDWTSTKFSQSVLSVGFETEVLLYTQLRYDYTTKNPSFLPVEKIDISQHTSHAIGDSVWLTDGTLVIASGNQLFVKDKSLDLDDPFTSQSIGSRKILSNDILHLSGVLNGPLPVYHPQFLIQALYAQKVCLVREILLKLFLKLRDFEFNSFDIATLGSDLEFSSAKFLHDGDKSYKYDLYPEPYTAFTPKVAEALRQKLMEIALPFLTRHQQVTLITIIEAIEDIDQNEKAVDYCGLMFILGLKLLNSHKATQKSISMRDVLWAIHSANKNILFLSLKPSLTSWDHARESRVSFWLENRDLVKTFEDIAKYEFNKDGRRDPTNCAIFYYALKKKHILMGLWRVSAAHPEQQKILKFLNNDFNERRWKTAAFKNAFVLLSKHRYMDAACFFLLAGSLKDAASVLMKQCDDICLAVGVCRVYEGDSGPVLRELLLRNVLPGAIENSDRWVASFFYSVTGNPALANEALLKAPACIEENEKVVENYNVVNQSFLVEDPALLHLYRIVRDRSPCNSKKEAHMNGSLEYDTLARVVGIYSRMGCDYLGLSVVKNWVFCDVDWASRNKADKEAYADGFMNKENAEVSNMQSKPGPSDVKHQAQPRNILDEFFGPQSPKSAPKSSFINSSSNESPEVPRVSDHFEKAGKSSPAKSFKKPPNLLDAFM</sequence>
<evidence type="ECO:0000256" key="1">
    <source>
        <dbReference type="SAM" id="MobiDB-lite"/>
    </source>
</evidence>
<dbReference type="Pfam" id="PF12234">
    <property type="entry name" value="Rav1p_C"/>
    <property type="match status" value="1"/>
</dbReference>
<organism evidence="3 4">
    <name type="scientific">Lachancea mirantina</name>
    <dbReference type="NCBI Taxonomy" id="1230905"/>
    <lineage>
        <taxon>Eukaryota</taxon>
        <taxon>Fungi</taxon>
        <taxon>Dikarya</taxon>
        <taxon>Ascomycota</taxon>
        <taxon>Saccharomycotina</taxon>
        <taxon>Saccharomycetes</taxon>
        <taxon>Saccharomycetales</taxon>
        <taxon>Saccharomycetaceae</taxon>
        <taxon>Lachancea</taxon>
    </lineage>
</organism>
<dbReference type="InterPro" id="IPR011047">
    <property type="entry name" value="Quinoprotein_ADH-like_sf"/>
</dbReference>
<accession>A0A1G4KFD0</accession>
<dbReference type="SUPFAM" id="SSF50978">
    <property type="entry name" value="WD40 repeat-like"/>
    <property type="match status" value="1"/>
</dbReference>
<dbReference type="SUPFAM" id="SSF50998">
    <property type="entry name" value="Quinoprotein alcohol dehydrogenase-like"/>
    <property type="match status" value="1"/>
</dbReference>
<dbReference type="EMBL" id="LT598468">
    <property type="protein sequence ID" value="SCV03271.1"/>
    <property type="molecule type" value="Genomic_DNA"/>
</dbReference>
<dbReference type="OrthoDB" id="342131at2759"/>
<keyword evidence="4" id="KW-1185">Reference proteome</keyword>
<gene>
    <name evidence="3" type="ORF">LAMI_0H06810G</name>
</gene>
<feature type="compositionally biased region" description="Basic and acidic residues" evidence="1">
    <location>
        <begin position="1277"/>
        <end position="1286"/>
    </location>
</feature>
<feature type="region of interest" description="Disordered" evidence="1">
    <location>
        <begin position="1225"/>
        <end position="1305"/>
    </location>
</feature>